<comment type="caution">
    <text evidence="10">The sequence shown here is derived from an EMBL/GenBank/DDBJ whole genome shotgun (WGS) entry which is preliminary data.</text>
</comment>
<dbReference type="InterPro" id="IPR018044">
    <property type="entry name" value="Peptidase_S11"/>
</dbReference>
<keyword evidence="10" id="KW-0645">Protease</keyword>
<dbReference type="GO" id="GO:0004180">
    <property type="term" value="F:carboxypeptidase activity"/>
    <property type="evidence" value="ECO:0007669"/>
    <property type="project" value="UniProtKB-KW"/>
</dbReference>
<dbReference type="InterPro" id="IPR006311">
    <property type="entry name" value="TAT_signal"/>
</dbReference>
<evidence type="ECO:0000256" key="2">
    <source>
        <dbReference type="ARBA" id="ARBA00022729"/>
    </source>
</evidence>
<feature type="region of interest" description="Disordered" evidence="8">
    <location>
        <begin position="107"/>
        <end position="129"/>
    </location>
</feature>
<gene>
    <name evidence="10" type="ORF">ACFPRH_35370</name>
</gene>
<dbReference type="PANTHER" id="PTHR21581:SF33">
    <property type="entry name" value="D-ALANYL-D-ALANINE CARBOXYPEPTIDASE DACB"/>
    <property type="match status" value="1"/>
</dbReference>
<evidence type="ECO:0000259" key="9">
    <source>
        <dbReference type="Pfam" id="PF00768"/>
    </source>
</evidence>
<keyword evidence="6" id="KW-0961">Cell wall biogenesis/degradation</keyword>
<evidence type="ECO:0000313" key="11">
    <source>
        <dbReference type="Proteomes" id="UP001596160"/>
    </source>
</evidence>
<dbReference type="Gene3D" id="3.40.710.10">
    <property type="entry name" value="DD-peptidase/beta-lactamase superfamily"/>
    <property type="match status" value="1"/>
</dbReference>
<proteinExistence type="inferred from homology"/>
<dbReference type="EC" id="3.4.-.-" evidence="10"/>
<evidence type="ECO:0000256" key="3">
    <source>
        <dbReference type="ARBA" id="ARBA00022801"/>
    </source>
</evidence>
<keyword evidence="3 10" id="KW-0378">Hydrolase</keyword>
<keyword evidence="11" id="KW-1185">Reference proteome</keyword>
<feature type="compositionally biased region" description="Basic and acidic residues" evidence="8">
    <location>
        <begin position="119"/>
        <end position="129"/>
    </location>
</feature>
<keyword evidence="2" id="KW-0732">Signal</keyword>
<keyword evidence="4" id="KW-0133">Cell shape</keyword>
<evidence type="ECO:0000313" key="10">
    <source>
        <dbReference type="EMBL" id="MFC5157006.1"/>
    </source>
</evidence>
<evidence type="ECO:0000256" key="1">
    <source>
        <dbReference type="ARBA" id="ARBA00007164"/>
    </source>
</evidence>
<dbReference type="PRINTS" id="PR00725">
    <property type="entry name" value="DADACBPTASE1"/>
</dbReference>
<evidence type="ECO:0000256" key="4">
    <source>
        <dbReference type="ARBA" id="ARBA00022960"/>
    </source>
</evidence>
<feature type="domain" description="Peptidase S11 D-alanyl-D-alanine carboxypeptidase A N-terminal" evidence="9">
    <location>
        <begin position="75"/>
        <end position="273"/>
    </location>
</feature>
<name>A0ABW0AUT3_9ACTN</name>
<keyword evidence="5" id="KW-0573">Peptidoglycan synthesis</keyword>
<dbReference type="SUPFAM" id="SSF56601">
    <property type="entry name" value="beta-lactamase/transpeptidase-like"/>
    <property type="match status" value="1"/>
</dbReference>
<organism evidence="10 11">
    <name type="scientific">Streptomyces amakusaensis</name>
    <dbReference type="NCBI Taxonomy" id="67271"/>
    <lineage>
        <taxon>Bacteria</taxon>
        <taxon>Bacillati</taxon>
        <taxon>Actinomycetota</taxon>
        <taxon>Actinomycetes</taxon>
        <taxon>Kitasatosporales</taxon>
        <taxon>Streptomycetaceae</taxon>
        <taxon>Streptomyces</taxon>
    </lineage>
</organism>
<dbReference type="PANTHER" id="PTHR21581">
    <property type="entry name" value="D-ALANYL-D-ALANINE CARBOXYPEPTIDASE"/>
    <property type="match status" value="1"/>
</dbReference>
<evidence type="ECO:0000256" key="8">
    <source>
        <dbReference type="SAM" id="MobiDB-lite"/>
    </source>
</evidence>
<accession>A0ABW0AUT3</accession>
<keyword evidence="10" id="KW-0121">Carboxypeptidase</keyword>
<dbReference type="Pfam" id="PF00768">
    <property type="entry name" value="Peptidase_S11"/>
    <property type="match status" value="1"/>
</dbReference>
<reference evidence="11" key="1">
    <citation type="journal article" date="2019" name="Int. J. Syst. Evol. Microbiol.">
        <title>The Global Catalogue of Microorganisms (GCM) 10K type strain sequencing project: providing services to taxonomists for standard genome sequencing and annotation.</title>
        <authorList>
            <consortium name="The Broad Institute Genomics Platform"/>
            <consortium name="The Broad Institute Genome Sequencing Center for Infectious Disease"/>
            <person name="Wu L."/>
            <person name="Ma J."/>
        </authorList>
    </citation>
    <scope>NUCLEOTIDE SEQUENCE [LARGE SCALE GENOMIC DNA]</scope>
    <source>
        <strain evidence="11">PCU 266</strain>
    </source>
</reference>
<evidence type="ECO:0000256" key="6">
    <source>
        <dbReference type="ARBA" id="ARBA00023316"/>
    </source>
</evidence>
<dbReference type="PROSITE" id="PS51318">
    <property type="entry name" value="TAT"/>
    <property type="match status" value="1"/>
</dbReference>
<dbReference type="InterPro" id="IPR012338">
    <property type="entry name" value="Beta-lactam/transpept-like"/>
</dbReference>
<evidence type="ECO:0000256" key="5">
    <source>
        <dbReference type="ARBA" id="ARBA00022984"/>
    </source>
</evidence>
<comment type="similarity">
    <text evidence="1 7">Belongs to the peptidase S11 family.</text>
</comment>
<dbReference type="InterPro" id="IPR001967">
    <property type="entry name" value="Peptidase_S11_N"/>
</dbReference>
<evidence type="ECO:0000256" key="7">
    <source>
        <dbReference type="RuleBase" id="RU004016"/>
    </source>
</evidence>
<dbReference type="Proteomes" id="UP001596160">
    <property type="component" value="Unassembled WGS sequence"/>
</dbReference>
<dbReference type="RefSeq" id="WP_344486702.1">
    <property type="nucleotide sequence ID" value="NZ_BAAASB010000045.1"/>
</dbReference>
<sequence length="324" mass="33464">MTVAVAPPSPSPGRRRLLRGAAAGLALAVLGGGAALLGAGREESAAVTVTETGGTMRLPWPKDGQAGVAVTGLGVLGTSGEQKPVPIASVTKVMTAYVVLRDRPLRQGESGPRVTVDQRASDESHSLHESTVRISAGQELTQRQLLELLLLPSGNNAARLLARWHSGTEEAFVAKMNRAAKELGMSRTTYTGPSGLEASTRSTAADQLRLAEAVMRDEVFRSIVATREVTVGGGTGTVVNTNKLLGTSGVVGVKTGSSTPAGGALMWAAETGDGHGGGLILGVVLHQKANTTPAAGLQEAFDSSERLITAARRELREARAVRRA</sequence>
<dbReference type="EMBL" id="JBHSKP010000056">
    <property type="protein sequence ID" value="MFC5157006.1"/>
    <property type="molecule type" value="Genomic_DNA"/>
</dbReference>
<protein>
    <submittedName>
        <fullName evidence="10">D-alanyl-D-alanine carboxypeptidase family protein</fullName>
        <ecNumber evidence="10">3.4.-.-</ecNumber>
    </submittedName>
</protein>